<keyword evidence="1" id="KW-0472">Membrane</keyword>
<comment type="caution">
    <text evidence="2">The sequence shown here is derived from an EMBL/GenBank/DDBJ whole genome shotgun (WGS) entry which is preliminary data.</text>
</comment>
<dbReference type="Proteomes" id="UP000613512">
    <property type="component" value="Unassembled WGS sequence"/>
</dbReference>
<keyword evidence="1" id="KW-1133">Transmembrane helix</keyword>
<protein>
    <submittedName>
        <fullName evidence="2">Uncharacterized protein</fullName>
    </submittedName>
</protein>
<feature type="transmembrane region" description="Helical" evidence="1">
    <location>
        <begin position="34"/>
        <end position="52"/>
    </location>
</feature>
<feature type="transmembrane region" description="Helical" evidence="1">
    <location>
        <begin position="64"/>
        <end position="85"/>
    </location>
</feature>
<gene>
    <name evidence="2" type="ORF">GCM10008025_09680</name>
</gene>
<keyword evidence="3" id="KW-1185">Reference proteome</keyword>
<keyword evidence="1" id="KW-0812">Transmembrane</keyword>
<dbReference type="AlphaFoldDB" id="A0A916W5C2"/>
<reference evidence="2" key="2">
    <citation type="submission" date="2020-09" db="EMBL/GenBank/DDBJ databases">
        <authorList>
            <person name="Sun Q."/>
            <person name="Zhou Y."/>
        </authorList>
    </citation>
    <scope>NUCLEOTIDE SEQUENCE</scope>
    <source>
        <strain evidence="2">CGMCC 1.12408</strain>
    </source>
</reference>
<evidence type="ECO:0000313" key="3">
    <source>
        <dbReference type="Proteomes" id="UP000613512"/>
    </source>
</evidence>
<sequence>MKRYVHTISVAIFTFNVILYLLFLNGVHFVPDEAVFPFLIIGSIIGIILPWFGGKGTIRKIGIIGNIIVLLLTFIGPLLYGVLFWNEP</sequence>
<name>A0A916W5C2_9BACI</name>
<proteinExistence type="predicted"/>
<evidence type="ECO:0000313" key="2">
    <source>
        <dbReference type="EMBL" id="GGA67896.1"/>
    </source>
</evidence>
<evidence type="ECO:0000256" key="1">
    <source>
        <dbReference type="SAM" id="Phobius"/>
    </source>
</evidence>
<dbReference type="RefSeq" id="WP_188383567.1">
    <property type="nucleotide sequence ID" value="NZ_BMEY01000004.1"/>
</dbReference>
<reference evidence="2" key="1">
    <citation type="journal article" date="2014" name="Int. J. Syst. Evol. Microbiol.">
        <title>Complete genome sequence of Corynebacterium casei LMG S-19264T (=DSM 44701T), isolated from a smear-ripened cheese.</title>
        <authorList>
            <consortium name="US DOE Joint Genome Institute (JGI-PGF)"/>
            <person name="Walter F."/>
            <person name="Albersmeier A."/>
            <person name="Kalinowski J."/>
            <person name="Ruckert C."/>
        </authorList>
    </citation>
    <scope>NUCLEOTIDE SEQUENCE</scope>
    <source>
        <strain evidence="2">CGMCC 1.12408</strain>
    </source>
</reference>
<accession>A0A916W5C2</accession>
<feature type="transmembrane region" description="Helical" evidence="1">
    <location>
        <begin position="7"/>
        <end position="28"/>
    </location>
</feature>
<organism evidence="2 3">
    <name type="scientific">Ornithinibacillus halotolerans</name>
    <dbReference type="NCBI Taxonomy" id="1274357"/>
    <lineage>
        <taxon>Bacteria</taxon>
        <taxon>Bacillati</taxon>
        <taxon>Bacillota</taxon>
        <taxon>Bacilli</taxon>
        <taxon>Bacillales</taxon>
        <taxon>Bacillaceae</taxon>
        <taxon>Ornithinibacillus</taxon>
    </lineage>
</organism>
<dbReference type="EMBL" id="BMEY01000004">
    <property type="protein sequence ID" value="GGA67896.1"/>
    <property type="molecule type" value="Genomic_DNA"/>
</dbReference>